<dbReference type="EC" id="3.1.1.-" evidence="6"/>
<evidence type="ECO:0000256" key="1">
    <source>
        <dbReference type="ARBA" id="ARBA00003534"/>
    </source>
</evidence>
<gene>
    <name evidence="8" type="primary">LOC107811466</name>
</gene>
<evidence type="ECO:0000313" key="8">
    <source>
        <dbReference type="RefSeq" id="XP_016491880.2"/>
    </source>
</evidence>
<keyword evidence="5 6" id="KW-0961">Cell wall biogenesis/degradation</keyword>
<reference evidence="7" key="1">
    <citation type="journal article" date="2014" name="Nat. Commun.">
        <title>The tobacco genome sequence and its comparison with those of tomato and potato.</title>
        <authorList>
            <person name="Sierro N."/>
            <person name="Battey J.N."/>
            <person name="Ouadi S."/>
            <person name="Bakaher N."/>
            <person name="Bovet L."/>
            <person name="Willig A."/>
            <person name="Goepfert S."/>
            <person name="Peitsch M.C."/>
            <person name="Ivanov N.V."/>
        </authorList>
    </citation>
    <scope>NUCLEOTIDE SEQUENCE [LARGE SCALE GENOMIC DNA]</scope>
</reference>
<organism evidence="7 8">
    <name type="scientific">Nicotiana tabacum</name>
    <name type="common">Common tobacco</name>
    <dbReference type="NCBI Taxonomy" id="4097"/>
    <lineage>
        <taxon>Eukaryota</taxon>
        <taxon>Viridiplantae</taxon>
        <taxon>Streptophyta</taxon>
        <taxon>Embryophyta</taxon>
        <taxon>Tracheophyta</taxon>
        <taxon>Spermatophyta</taxon>
        <taxon>Magnoliopsida</taxon>
        <taxon>eudicotyledons</taxon>
        <taxon>Gunneridae</taxon>
        <taxon>Pentapetalae</taxon>
        <taxon>asterids</taxon>
        <taxon>lamiids</taxon>
        <taxon>Solanales</taxon>
        <taxon>Solanaceae</taxon>
        <taxon>Nicotianoideae</taxon>
        <taxon>Nicotianeae</taxon>
        <taxon>Nicotiana</taxon>
    </lineage>
</organism>
<dbReference type="STRING" id="4097.A0A1S4BSK9"/>
<dbReference type="Proteomes" id="UP000790787">
    <property type="component" value="Chromosome 5"/>
</dbReference>
<evidence type="ECO:0000256" key="5">
    <source>
        <dbReference type="ARBA" id="ARBA00023316"/>
    </source>
</evidence>
<dbReference type="InterPro" id="IPR004963">
    <property type="entry name" value="PAE/NOTUM"/>
</dbReference>
<comment type="function">
    <text evidence="1 6">Hydrolyzes acetyl esters in homogalacturonan regions of pectin. In type I primary cell wall, galacturonic acid residues of pectin can be acetylated at the O-2 and O-3 positions. Decreasing the degree of acetylation of pectin gels in vitro alters their physical properties.</text>
</comment>
<comment type="similarity">
    <text evidence="3 6">Belongs to the pectinacetylesterase family.</text>
</comment>
<dbReference type="OrthoDB" id="1703246at2759"/>
<dbReference type="AlphaFoldDB" id="A0A1S4BSK9"/>
<evidence type="ECO:0000256" key="2">
    <source>
        <dbReference type="ARBA" id="ARBA00004191"/>
    </source>
</evidence>
<dbReference type="GeneID" id="107811466"/>
<evidence type="ECO:0000256" key="6">
    <source>
        <dbReference type="RuleBase" id="RU363114"/>
    </source>
</evidence>
<keyword evidence="6" id="KW-0732">Signal</keyword>
<keyword evidence="6" id="KW-0964">Secreted</keyword>
<evidence type="ECO:0000313" key="7">
    <source>
        <dbReference type="Proteomes" id="UP000790787"/>
    </source>
</evidence>
<dbReference type="PANTHER" id="PTHR21562:SF93">
    <property type="entry name" value="PECTIN ACETYLESTERASE 8"/>
    <property type="match status" value="1"/>
</dbReference>
<proteinExistence type="inferred from homology"/>
<dbReference type="KEGG" id="nta:107811466"/>
<name>A0A1S4BSK9_TOBAC</name>
<keyword evidence="4 6" id="KW-0134">Cell wall</keyword>
<comment type="subcellular location">
    <subcellularLocation>
        <location evidence="2 6">Secreted</location>
        <location evidence="2 6">Cell wall</location>
    </subcellularLocation>
</comment>
<dbReference type="Pfam" id="PF03283">
    <property type="entry name" value="PAE"/>
    <property type="match status" value="1"/>
</dbReference>
<reference evidence="8" key="2">
    <citation type="submission" date="2025-08" db="UniProtKB">
        <authorList>
            <consortium name="RefSeq"/>
        </authorList>
    </citation>
    <scope>IDENTIFICATION</scope>
    <source>
        <tissue evidence="8">Leaf</tissue>
    </source>
</reference>
<keyword evidence="6" id="KW-0378">Hydrolase</keyword>
<keyword evidence="7" id="KW-1185">Reference proteome</keyword>
<evidence type="ECO:0000256" key="4">
    <source>
        <dbReference type="ARBA" id="ARBA00022512"/>
    </source>
</evidence>
<sequence length="84" mass="9166">MAAIYAVLFVCVLSLCRTEALQTLLVNLTILESAVEKGAVCLDGSAPAFLFHRGTGFQYWLIHLEGSTKNLPSYLAPPIPSQVW</sequence>
<accession>A0A1S4BSK9</accession>
<dbReference type="PaxDb" id="4097-A0A1S4BSK9"/>
<dbReference type="PANTHER" id="PTHR21562">
    <property type="entry name" value="NOTUM-RELATED"/>
    <property type="match status" value="1"/>
</dbReference>
<protein>
    <recommendedName>
        <fullName evidence="6">Pectin acetylesterase</fullName>
        <ecNumber evidence="6">3.1.1.-</ecNumber>
    </recommendedName>
</protein>
<evidence type="ECO:0000256" key="3">
    <source>
        <dbReference type="ARBA" id="ARBA00005784"/>
    </source>
</evidence>
<dbReference type="GO" id="GO:0016787">
    <property type="term" value="F:hydrolase activity"/>
    <property type="evidence" value="ECO:0007669"/>
    <property type="project" value="UniProtKB-KW"/>
</dbReference>
<dbReference type="RefSeq" id="XP_016491880.1">
    <property type="nucleotide sequence ID" value="XM_016636394.1"/>
</dbReference>
<dbReference type="GO" id="GO:0071555">
    <property type="term" value="P:cell wall organization"/>
    <property type="evidence" value="ECO:0007669"/>
    <property type="project" value="UniProtKB-KW"/>
</dbReference>
<dbReference type="RefSeq" id="XP_016491880.2">
    <property type="nucleotide sequence ID" value="XM_016636394.2"/>
</dbReference>